<feature type="region of interest" description="Disordered" evidence="2">
    <location>
        <begin position="303"/>
        <end position="322"/>
    </location>
</feature>
<feature type="compositionally biased region" description="Low complexity" evidence="2">
    <location>
        <begin position="313"/>
        <end position="322"/>
    </location>
</feature>
<keyword evidence="4" id="KW-1185">Reference proteome</keyword>
<comment type="caution">
    <text evidence="1">Lacks conserved residue(s) required for the propagation of feature annotation.</text>
</comment>
<feature type="compositionally biased region" description="Low complexity" evidence="2">
    <location>
        <begin position="217"/>
        <end position="238"/>
    </location>
</feature>
<accession>A0A1Y2BHS7</accession>
<dbReference type="GO" id="GO:0016020">
    <property type="term" value="C:membrane"/>
    <property type="evidence" value="ECO:0007669"/>
    <property type="project" value="UniProtKB-SubCell"/>
</dbReference>
<evidence type="ECO:0000313" key="4">
    <source>
        <dbReference type="Proteomes" id="UP000193920"/>
    </source>
</evidence>
<dbReference type="PANTHER" id="PTHR12300">
    <property type="entry name" value="HVA22-LIKE PROTEINS"/>
    <property type="match status" value="1"/>
</dbReference>
<feature type="transmembrane region" description="Helical" evidence="1">
    <location>
        <begin position="36"/>
        <end position="59"/>
    </location>
</feature>
<keyword evidence="1" id="KW-0812">Transmembrane</keyword>
<dbReference type="EMBL" id="MCOG01000159">
    <property type="protein sequence ID" value="ORY33675.1"/>
    <property type="molecule type" value="Genomic_DNA"/>
</dbReference>
<keyword evidence="1" id="KW-0472">Membrane</keyword>
<dbReference type="Pfam" id="PF03134">
    <property type="entry name" value="TB2_DP1_HVA22"/>
    <property type="match status" value="1"/>
</dbReference>
<dbReference type="InterPro" id="IPR004345">
    <property type="entry name" value="TB2_DP1_HVA22"/>
</dbReference>
<evidence type="ECO:0000256" key="1">
    <source>
        <dbReference type="RuleBase" id="RU362006"/>
    </source>
</evidence>
<feature type="region of interest" description="Disordered" evidence="2">
    <location>
        <begin position="212"/>
        <end position="238"/>
    </location>
</feature>
<dbReference type="Proteomes" id="UP000193920">
    <property type="component" value="Unassembled WGS sequence"/>
</dbReference>
<gene>
    <name evidence="3" type="ORF">LY90DRAFT_673381</name>
</gene>
<name>A0A1Y2BHS7_9FUNG</name>
<dbReference type="AlphaFoldDB" id="A0A1Y2BHS7"/>
<evidence type="ECO:0000313" key="3">
    <source>
        <dbReference type="EMBL" id="ORY33675.1"/>
    </source>
</evidence>
<protein>
    <recommendedName>
        <fullName evidence="1">Protein YOP1</fullName>
    </recommendedName>
</protein>
<reference evidence="3 4" key="1">
    <citation type="submission" date="2016-08" db="EMBL/GenBank/DDBJ databases">
        <title>A Parts List for Fungal Cellulosomes Revealed by Comparative Genomics.</title>
        <authorList>
            <consortium name="DOE Joint Genome Institute"/>
            <person name="Haitjema C.H."/>
            <person name="Gilmore S.P."/>
            <person name="Henske J.K."/>
            <person name="Solomon K.V."/>
            <person name="De Groot R."/>
            <person name="Kuo A."/>
            <person name="Mondo S.J."/>
            <person name="Salamov A.A."/>
            <person name="Labutti K."/>
            <person name="Zhao Z."/>
            <person name="Chiniquy J."/>
            <person name="Barry K."/>
            <person name="Brewer H.M."/>
            <person name="Purvine S.O."/>
            <person name="Wright A.T."/>
            <person name="Boxma B."/>
            <person name="Van Alen T."/>
            <person name="Hackstein J.H."/>
            <person name="Baker S.E."/>
            <person name="Grigoriev I.V."/>
            <person name="O'Malley M.A."/>
        </authorList>
    </citation>
    <scope>NUCLEOTIDE SEQUENCE [LARGE SCALE GENOMIC DNA]</scope>
    <source>
        <strain evidence="3 4">G1</strain>
    </source>
</reference>
<dbReference type="OrthoDB" id="434647at2759"/>
<proteinExistence type="inferred from homology"/>
<evidence type="ECO:0000256" key="2">
    <source>
        <dbReference type="SAM" id="MobiDB-lite"/>
    </source>
</evidence>
<comment type="caution">
    <text evidence="3">The sequence shown here is derived from an EMBL/GenBank/DDBJ whole genome shotgun (WGS) entry which is preliminary data.</text>
</comment>
<keyword evidence="1" id="KW-1133">Transmembrane helix</keyword>
<comment type="similarity">
    <text evidence="1">Belongs to the DP1 family.</text>
</comment>
<organism evidence="3 4">
    <name type="scientific">Neocallimastix californiae</name>
    <dbReference type="NCBI Taxonomy" id="1754190"/>
    <lineage>
        <taxon>Eukaryota</taxon>
        <taxon>Fungi</taxon>
        <taxon>Fungi incertae sedis</taxon>
        <taxon>Chytridiomycota</taxon>
        <taxon>Chytridiomycota incertae sedis</taxon>
        <taxon>Neocallimastigomycetes</taxon>
        <taxon>Neocallimastigales</taxon>
        <taxon>Neocallimastigaceae</taxon>
        <taxon>Neocallimastix</taxon>
    </lineage>
</organism>
<comment type="subcellular location">
    <subcellularLocation>
        <location evidence="1">Membrane</location>
        <topology evidence="1">Multi-pass membrane protein</topology>
    </subcellularLocation>
</comment>
<sequence length="381" mass="44237">MAIISALICIIATYLYPLYRSYKVLKYNPNDASKILAFWVVISTFGICQAITDKFLFWFPFYNEIKASIILWLTLPITNGYKFIYDKYIFDFLDKYEVQIDSGYDTILYILRNKLIEICQRLWIIIQEKFFSEAKNINLILAPKVTTVEPEKIKLIEETPKVKSNIPGEESPAYHQRKAIVVPSSSENGITDKLGGNTPSPVRVNKNTHNAHNIMDNTNIPMNNKNNSKSNTNSNMNSNNNTPIIKGIKKIAPHYHSNNNENQNHISDKYQQIRAYKEQLHDMLTQLEKDEEKELNKYNKSMAKTSHSRSKSNNIMNNPNLNNNVVMNNNKLNKNINKDDIYDFEYSLDKKDYEAIQTDSKIATKNNRRNITNFLKNFKAH</sequence>